<protein>
    <submittedName>
        <fullName evidence="1">Uncharacterized protein</fullName>
    </submittedName>
</protein>
<evidence type="ECO:0000313" key="1">
    <source>
        <dbReference type="EMBL" id="APU87100.1"/>
    </source>
</evidence>
<geneLocation type="plasmid" evidence="1">
    <name>pNPD8_2</name>
</geneLocation>
<dbReference type="AlphaFoldDB" id="A0A1L7JMU5"/>
<accession>A0A1L7JMU5</accession>
<gene>
    <name evidence="1" type="ORF">NPD8_4220</name>
</gene>
<reference evidence="1" key="1">
    <citation type="submission" date="2016-05" db="EMBL/GenBank/DDBJ databases">
        <authorList>
            <person name="Lavstsen T."/>
            <person name="Jespersen J.S."/>
        </authorList>
    </citation>
    <scope>NUCLEOTIDE SEQUENCE</scope>
    <source>
        <strain evidence="1">CDC69096</strain>
        <plasmid evidence="1">pNPD8_2</plasmid>
    </source>
</reference>
<name>A0A1L7JMU5_CLOBO</name>
<dbReference type="EMBL" id="CP015714">
    <property type="protein sequence ID" value="APU87100.1"/>
    <property type="molecule type" value="Genomic_DNA"/>
</dbReference>
<proteinExistence type="predicted"/>
<organism evidence="1">
    <name type="scientific">Clostridium botulinum</name>
    <dbReference type="NCBI Taxonomy" id="1491"/>
    <lineage>
        <taxon>Bacteria</taxon>
        <taxon>Bacillati</taxon>
        <taxon>Bacillota</taxon>
        <taxon>Clostridia</taxon>
        <taxon>Eubacteriales</taxon>
        <taxon>Clostridiaceae</taxon>
        <taxon>Clostridium</taxon>
    </lineage>
</organism>
<keyword evidence="1" id="KW-0614">Plasmid</keyword>
<dbReference type="RefSeq" id="WP_197684846.1">
    <property type="nucleotide sequence ID" value="NZ_CP015714.1"/>
</dbReference>
<sequence length="47" mass="5605">MKVELSNRELKDIYNGLIVFTTHEPCYISQNCNKDFDIIAEYDKDYD</sequence>